<name>A0A150WN69_BDEBC</name>
<dbReference type="PRINTS" id="PR00702">
    <property type="entry name" value="ACRIFLAVINRP"/>
</dbReference>
<dbReference type="EMBL" id="LUKE01000001">
    <property type="protein sequence ID" value="KYG65838.1"/>
    <property type="molecule type" value="Genomic_DNA"/>
</dbReference>
<evidence type="ECO:0000256" key="1">
    <source>
        <dbReference type="SAM" id="Phobius"/>
    </source>
</evidence>
<gene>
    <name evidence="2" type="ORF">AZI86_01830</name>
</gene>
<dbReference type="InterPro" id="IPR027463">
    <property type="entry name" value="AcrB_DN_DC_subdom"/>
</dbReference>
<feature type="transmembrane region" description="Helical" evidence="1">
    <location>
        <begin position="538"/>
        <end position="556"/>
    </location>
</feature>
<dbReference type="AlphaFoldDB" id="A0A150WN69"/>
<feature type="transmembrane region" description="Helical" evidence="1">
    <location>
        <begin position="361"/>
        <end position="384"/>
    </location>
</feature>
<dbReference type="PANTHER" id="PTHR32063:SF0">
    <property type="entry name" value="SWARMING MOTILITY PROTEIN SWRC"/>
    <property type="match status" value="1"/>
</dbReference>
<sequence>MSPALLSVRHPIFIMSLVILMLTLGTMSLKSLPIDLYPDVSLPTVVVYTTYSGAGPQEIETEITRVLEDQVATISGVQKVSSQNMESVSMLIIEFSLKTNLNFAEQEVRAKVQNALRDLPDDVDMPVIRKVSPSDAPIMSIALQSDIPDGQLYDLAKETISPQFEQVYQVGQVDIIGGRKREIHVSLSRDRLNGTDVSATSIAEALRSGGRNIPAGKIDVGNTQFSFRTLGQYQSIDEIGGTVLRLADVYHPITIGTVGKIQDTLEDEKTRSRLNGKKSLVFSVFRQSGANSVKVADDVRAKVLKINEDLKSKNIPAEMKVIQDTSKRIRDNVYDVYESILFGVILTVIVVYFFLGSMKSTLITGFALPNSLLGACIVMGIFGFSINIMSLLAMSLVVGLLVDDAIVVRENIFRKLEAGLSPKKAAVVGTNEVTLAVVATTLTILAVFGPIGNLQGIVGQFFKQFGLTICFAMIVSLFDGLFVAPALSAYVAGTHSHHPPTNRFARWNHNMLKAFDRFQVWLEKGYVTTLRWALGHPIKTIVGAIGIFIFSIFIASRVPFTFLPAQDNGEFYVQFELAPGASLDGTDYVGHQLEERARKFPEVEDILTTIGSGNQESHKGSLFVRLVPSKKRTKNTTAMKAELREAFKGLEKYNVIVTDNPGQQNSRQFNVNIVGQNMTELIEYSEKVLAYLKSNPSLSQPDSSYRAGKPEFQVQLKRDIAQASGVTLTSIGMELRTLIEGQTPAIYRENGVNYDVRVRLRPEERDLRNQFSTLKVPNLSQRLVPLANVANLKEAQGPSVILRENRNRYVQLSADITPGGKGLGGVISELKTLSQGELKPPAGVSFSFVGEAERFAELMTNILVSLGLGVMFIFLVLASLYGSFITPFTIMSVIPLAACGAFISLFVTRSSFDLFSMIGCVMLMGLATKNSILLIDSAAEQQRHGADVKEALVKAGETRLRPIIMTSLALIAGMVPVAIGLNEASKSRTSLGIVVIGGTISSTLLTLYVIPALHIYVDRFQNWFMKHYRRIFGHDETVV</sequence>
<dbReference type="OrthoDB" id="5287126at2"/>
<dbReference type="Gene3D" id="3.30.70.1430">
    <property type="entry name" value="Multidrug efflux transporter AcrB pore domain"/>
    <property type="match status" value="2"/>
</dbReference>
<dbReference type="PANTHER" id="PTHR32063">
    <property type="match status" value="1"/>
</dbReference>
<feature type="transmembrane region" description="Helical" evidence="1">
    <location>
        <begin position="993"/>
        <end position="1017"/>
    </location>
</feature>
<feature type="transmembrane region" description="Helical" evidence="1">
    <location>
        <begin position="336"/>
        <end position="355"/>
    </location>
</feature>
<feature type="transmembrane region" description="Helical" evidence="1">
    <location>
        <begin position="433"/>
        <end position="453"/>
    </location>
</feature>
<protein>
    <submittedName>
        <fullName evidence="2">NolG efflux transporter</fullName>
    </submittedName>
</protein>
<keyword evidence="3" id="KW-1185">Reference proteome</keyword>
<dbReference type="Gene3D" id="3.30.70.1440">
    <property type="entry name" value="Multidrug efflux transporter AcrB pore domain"/>
    <property type="match status" value="1"/>
</dbReference>
<dbReference type="RefSeq" id="WP_061833381.1">
    <property type="nucleotide sequence ID" value="NZ_LUKE01000001.1"/>
</dbReference>
<accession>A0A150WN69</accession>
<feature type="transmembrane region" description="Helical" evidence="1">
    <location>
        <begin position="465"/>
        <end position="492"/>
    </location>
</feature>
<dbReference type="SUPFAM" id="SSF82693">
    <property type="entry name" value="Multidrug efflux transporter AcrB pore domain, PN1, PN2, PC1 and PC2 subdomains"/>
    <property type="match status" value="3"/>
</dbReference>
<proteinExistence type="predicted"/>
<feature type="transmembrane region" description="Helical" evidence="1">
    <location>
        <begin position="12"/>
        <end position="29"/>
    </location>
</feature>
<dbReference type="Gene3D" id="1.20.1640.10">
    <property type="entry name" value="Multidrug efflux transporter AcrB transmembrane domain"/>
    <property type="match status" value="2"/>
</dbReference>
<keyword evidence="1" id="KW-0472">Membrane</keyword>
<dbReference type="Pfam" id="PF00873">
    <property type="entry name" value="ACR_tran"/>
    <property type="match status" value="1"/>
</dbReference>
<dbReference type="SUPFAM" id="SSF82866">
    <property type="entry name" value="Multidrug efflux transporter AcrB transmembrane domain"/>
    <property type="match status" value="2"/>
</dbReference>
<dbReference type="Gene3D" id="3.30.70.1320">
    <property type="entry name" value="Multidrug efflux transporter AcrB pore domain like"/>
    <property type="match status" value="1"/>
</dbReference>
<keyword evidence="1" id="KW-0812">Transmembrane</keyword>
<dbReference type="Gene3D" id="3.30.2090.10">
    <property type="entry name" value="Multidrug efflux transporter AcrB TolC docking domain, DN and DC subdomains"/>
    <property type="match status" value="2"/>
</dbReference>
<feature type="transmembrane region" description="Helical" evidence="1">
    <location>
        <begin position="963"/>
        <end position="981"/>
    </location>
</feature>
<reference evidence="2 3" key="1">
    <citation type="submission" date="2016-03" db="EMBL/GenBank/DDBJ databases">
        <authorList>
            <person name="Ploux O."/>
        </authorList>
    </citation>
    <scope>NUCLEOTIDE SEQUENCE [LARGE SCALE GENOMIC DNA]</scope>
    <source>
        <strain evidence="2 3">R0</strain>
    </source>
</reference>
<feature type="transmembrane region" description="Helical" evidence="1">
    <location>
        <begin position="914"/>
        <end position="935"/>
    </location>
</feature>
<dbReference type="InterPro" id="IPR001036">
    <property type="entry name" value="Acrflvin-R"/>
</dbReference>
<dbReference type="GO" id="GO:0042910">
    <property type="term" value="F:xenobiotic transmembrane transporter activity"/>
    <property type="evidence" value="ECO:0007669"/>
    <property type="project" value="TreeGrafter"/>
</dbReference>
<comment type="caution">
    <text evidence="2">The sequence shown here is derived from an EMBL/GenBank/DDBJ whole genome shotgun (WGS) entry which is preliminary data.</text>
</comment>
<feature type="transmembrane region" description="Helical" evidence="1">
    <location>
        <begin position="862"/>
        <end position="882"/>
    </location>
</feature>
<dbReference type="SUPFAM" id="SSF82714">
    <property type="entry name" value="Multidrug efflux transporter AcrB TolC docking domain, DN and DC subdomains"/>
    <property type="match status" value="2"/>
</dbReference>
<feature type="transmembrane region" description="Helical" evidence="1">
    <location>
        <begin position="888"/>
        <end position="907"/>
    </location>
</feature>
<organism evidence="2 3">
    <name type="scientific">Bdellovibrio bacteriovorus</name>
    <dbReference type="NCBI Taxonomy" id="959"/>
    <lineage>
        <taxon>Bacteria</taxon>
        <taxon>Pseudomonadati</taxon>
        <taxon>Bdellovibrionota</taxon>
        <taxon>Bdellovibrionia</taxon>
        <taxon>Bdellovibrionales</taxon>
        <taxon>Pseudobdellovibrionaceae</taxon>
        <taxon>Bdellovibrio</taxon>
    </lineage>
</organism>
<dbReference type="GO" id="GO:0005886">
    <property type="term" value="C:plasma membrane"/>
    <property type="evidence" value="ECO:0007669"/>
    <property type="project" value="TreeGrafter"/>
</dbReference>
<evidence type="ECO:0000313" key="3">
    <source>
        <dbReference type="Proteomes" id="UP000075320"/>
    </source>
</evidence>
<evidence type="ECO:0000313" key="2">
    <source>
        <dbReference type="EMBL" id="KYG65838.1"/>
    </source>
</evidence>
<keyword evidence="1" id="KW-1133">Transmembrane helix</keyword>
<dbReference type="Proteomes" id="UP000075320">
    <property type="component" value="Unassembled WGS sequence"/>
</dbReference>